<organism evidence="14 15">
    <name type="scientific">Caenorhabditis nigoni</name>
    <dbReference type="NCBI Taxonomy" id="1611254"/>
    <lineage>
        <taxon>Eukaryota</taxon>
        <taxon>Metazoa</taxon>
        <taxon>Ecdysozoa</taxon>
        <taxon>Nematoda</taxon>
        <taxon>Chromadorea</taxon>
        <taxon>Rhabditida</taxon>
        <taxon>Rhabditina</taxon>
        <taxon>Rhabditomorpha</taxon>
        <taxon>Rhabditoidea</taxon>
        <taxon>Rhabditidae</taxon>
        <taxon>Peloderinae</taxon>
        <taxon>Caenorhabditis</taxon>
    </lineage>
</organism>
<evidence type="ECO:0000256" key="9">
    <source>
        <dbReference type="ARBA" id="ARBA00023170"/>
    </source>
</evidence>
<evidence type="ECO:0000313" key="14">
    <source>
        <dbReference type="EMBL" id="PIC25602.1"/>
    </source>
</evidence>
<dbReference type="Pfam" id="PF00105">
    <property type="entry name" value="zf-C4"/>
    <property type="match status" value="1"/>
</dbReference>
<dbReference type="PROSITE" id="PS00031">
    <property type="entry name" value="NUCLEAR_REC_DBD_1"/>
    <property type="match status" value="1"/>
</dbReference>
<evidence type="ECO:0000256" key="1">
    <source>
        <dbReference type="ARBA" id="ARBA00004123"/>
    </source>
</evidence>
<evidence type="ECO:0000313" key="15">
    <source>
        <dbReference type="Proteomes" id="UP000230233"/>
    </source>
</evidence>
<evidence type="ECO:0000256" key="3">
    <source>
        <dbReference type="ARBA" id="ARBA00022723"/>
    </source>
</evidence>
<dbReference type="InterPro" id="IPR013088">
    <property type="entry name" value="Znf_NHR/GATA"/>
</dbReference>
<dbReference type="SUPFAM" id="SSF48508">
    <property type="entry name" value="Nuclear receptor ligand-binding domain"/>
    <property type="match status" value="1"/>
</dbReference>
<dbReference type="InterPro" id="IPR001628">
    <property type="entry name" value="Znf_hrmn_rcpt"/>
</dbReference>
<dbReference type="AlphaFoldDB" id="A0A2G5TE77"/>
<evidence type="ECO:0000256" key="6">
    <source>
        <dbReference type="ARBA" id="ARBA00023015"/>
    </source>
</evidence>
<feature type="domain" description="Nuclear receptor" evidence="12">
    <location>
        <begin position="1"/>
        <end position="76"/>
    </location>
</feature>
<dbReference type="GO" id="GO:0005634">
    <property type="term" value="C:nucleus"/>
    <property type="evidence" value="ECO:0007669"/>
    <property type="project" value="UniProtKB-SubCell"/>
</dbReference>
<dbReference type="Gene3D" id="3.30.50.10">
    <property type="entry name" value="Erythroid Transcription Factor GATA-1, subunit A"/>
    <property type="match status" value="1"/>
</dbReference>
<dbReference type="SMART" id="SM00399">
    <property type="entry name" value="ZnF_C4"/>
    <property type="match status" value="1"/>
</dbReference>
<name>A0A2G5TE77_9PELO</name>
<keyword evidence="15" id="KW-1185">Reference proteome</keyword>
<keyword evidence="4 11" id="KW-0863">Zinc-finger</keyword>
<protein>
    <recommendedName>
        <fullName evidence="16">Nuclear receptor domain-containing protein</fullName>
    </recommendedName>
</protein>
<dbReference type="InterPro" id="IPR035500">
    <property type="entry name" value="NHR-like_dom_sf"/>
</dbReference>
<sequence length="370" mass="41902">MCLVCGLSCRTHFHFGGASCTACASFFRRTVSLNIRYVCKRENDCISSPEVRSICRACRYDCCINKAGMNRDLVQQRKNDKRTPKYVLNSRNVGGEIVRDYTTNSYTTLHEFSQGEQSESSPSPSVSSEGSEEFSKILDVSHGELLSYYVKQVELAKSANVKNTLLVNNIEELLEVINIQSEWALEACTMCPGVDILDRDDVVVLLKYFEFANIWIDSLWEYSTSSNKEEFDRKCDGNNSLSEFIQQAKNTLGSSLSHLNLNTHEFAALKSICIWKLGVHDTTISIKIVAQEQYHAVTSALRKYYEISSNMNDSDIATKIAEITLQIVPVFVSHSIEIPNKVDQLQTIYHDMVQFYENAGIRKLSSYEMT</sequence>
<comment type="caution">
    <text evidence="14">The sequence shown here is derived from an EMBL/GenBank/DDBJ whole genome shotgun (WGS) entry which is preliminary data.</text>
</comment>
<dbReference type="EMBL" id="PDUG01000005">
    <property type="protein sequence ID" value="PIC25602.1"/>
    <property type="molecule type" value="Genomic_DNA"/>
</dbReference>
<evidence type="ECO:0000256" key="10">
    <source>
        <dbReference type="ARBA" id="ARBA00023242"/>
    </source>
</evidence>
<accession>A0A2G5TE77</accession>
<dbReference type="PANTHER" id="PTHR46397:SF3">
    <property type="entry name" value="NR LBD DOMAIN-CONTAINING PROTEIN-RELATED"/>
    <property type="match status" value="1"/>
</dbReference>
<evidence type="ECO:0008006" key="16">
    <source>
        <dbReference type="Google" id="ProtNLM"/>
    </source>
</evidence>
<evidence type="ECO:0000256" key="4">
    <source>
        <dbReference type="ARBA" id="ARBA00022771"/>
    </source>
</evidence>
<evidence type="ECO:0000256" key="2">
    <source>
        <dbReference type="ARBA" id="ARBA00005993"/>
    </source>
</evidence>
<dbReference type="InterPro" id="IPR049636">
    <property type="entry name" value="HNF4-like_DBD"/>
</dbReference>
<dbReference type="InterPro" id="IPR000536">
    <property type="entry name" value="Nucl_hrmn_rcpt_lig-bd"/>
</dbReference>
<evidence type="ECO:0000256" key="5">
    <source>
        <dbReference type="ARBA" id="ARBA00022833"/>
    </source>
</evidence>
<reference evidence="15" key="1">
    <citation type="submission" date="2017-10" db="EMBL/GenBank/DDBJ databases">
        <title>Rapid genome shrinkage in a self-fertile nematode reveals novel sperm competition proteins.</title>
        <authorList>
            <person name="Yin D."/>
            <person name="Schwarz E.M."/>
            <person name="Thomas C.G."/>
            <person name="Felde R.L."/>
            <person name="Korf I.F."/>
            <person name="Cutter A.D."/>
            <person name="Schartner C.M."/>
            <person name="Ralston E.J."/>
            <person name="Meyer B.J."/>
            <person name="Haag E.S."/>
        </authorList>
    </citation>
    <scope>NUCLEOTIDE SEQUENCE [LARGE SCALE GENOMIC DNA]</scope>
    <source>
        <strain evidence="15">JU1422</strain>
    </source>
</reference>
<keyword evidence="10 11" id="KW-0539">Nucleus</keyword>
<comment type="similarity">
    <text evidence="2 11">Belongs to the nuclear hormone receptor family.</text>
</comment>
<dbReference type="OrthoDB" id="5829011at2759"/>
<comment type="subcellular location">
    <subcellularLocation>
        <location evidence="1 11">Nucleus</location>
    </subcellularLocation>
</comment>
<dbReference type="Gene3D" id="1.10.565.10">
    <property type="entry name" value="Retinoid X Receptor"/>
    <property type="match status" value="1"/>
</dbReference>
<keyword evidence="5 11" id="KW-0862">Zinc</keyword>
<dbReference type="CDD" id="cd06960">
    <property type="entry name" value="NR_DBD_HNF4A"/>
    <property type="match status" value="1"/>
</dbReference>
<proteinExistence type="inferred from homology"/>
<gene>
    <name evidence="14" type="primary">Cnig_chr_V.g18474</name>
    <name evidence="14" type="ORF">B9Z55_018474</name>
</gene>
<keyword evidence="7 11" id="KW-0238">DNA-binding</keyword>
<keyword evidence="3 11" id="KW-0479">Metal-binding</keyword>
<keyword evidence="6 11" id="KW-0805">Transcription regulation</keyword>
<evidence type="ECO:0000259" key="12">
    <source>
        <dbReference type="PROSITE" id="PS51030"/>
    </source>
</evidence>
<dbReference type="GO" id="GO:0000978">
    <property type="term" value="F:RNA polymerase II cis-regulatory region sequence-specific DNA binding"/>
    <property type="evidence" value="ECO:0007669"/>
    <property type="project" value="InterPro"/>
</dbReference>
<dbReference type="PROSITE" id="PS51030">
    <property type="entry name" value="NUCLEAR_REC_DBD_2"/>
    <property type="match status" value="1"/>
</dbReference>
<dbReference type="GO" id="GO:0008270">
    <property type="term" value="F:zinc ion binding"/>
    <property type="evidence" value="ECO:0007669"/>
    <property type="project" value="UniProtKB-KW"/>
</dbReference>
<dbReference type="SMART" id="SM00430">
    <property type="entry name" value="HOLI"/>
    <property type="match status" value="1"/>
</dbReference>
<feature type="domain" description="NR LBD" evidence="13">
    <location>
        <begin position="137"/>
        <end position="370"/>
    </location>
</feature>
<evidence type="ECO:0000259" key="13">
    <source>
        <dbReference type="PROSITE" id="PS51843"/>
    </source>
</evidence>
<dbReference type="GO" id="GO:0003700">
    <property type="term" value="F:DNA-binding transcription factor activity"/>
    <property type="evidence" value="ECO:0007669"/>
    <property type="project" value="InterPro"/>
</dbReference>
<dbReference type="SUPFAM" id="SSF57716">
    <property type="entry name" value="Glucocorticoid receptor-like (DNA-binding domain)"/>
    <property type="match status" value="1"/>
</dbReference>
<dbReference type="Proteomes" id="UP000230233">
    <property type="component" value="Chromosome V"/>
</dbReference>
<keyword evidence="9 11" id="KW-0675">Receptor</keyword>
<keyword evidence="8 11" id="KW-0804">Transcription</keyword>
<dbReference type="PANTHER" id="PTHR46397">
    <property type="entry name" value="NUCLEAR HORMONE RECEPTOR FAMILY-RELATED"/>
    <property type="match status" value="1"/>
</dbReference>
<evidence type="ECO:0000256" key="7">
    <source>
        <dbReference type="ARBA" id="ARBA00023125"/>
    </source>
</evidence>
<evidence type="ECO:0000256" key="11">
    <source>
        <dbReference type="RuleBase" id="RU004334"/>
    </source>
</evidence>
<dbReference type="PROSITE" id="PS51843">
    <property type="entry name" value="NR_LBD"/>
    <property type="match status" value="1"/>
</dbReference>
<evidence type="ECO:0000256" key="8">
    <source>
        <dbReference type="ARBA" id="ARBA00023163"/>
    </source>
</evidence>
<dbReference type="Pfam" id="PF00104">
    <property type="entry name" value="Hormone_recep"/>
    <property type="match status" value="1"/>
</dbReference>